<evidence type="ECO:0000313" key="4">
    <source>
        <dbReference type="Proteomes" id="UP001165685"/>
    </source>
</evidence>
<evidence type="ECO:0000313" key="3">
    <source>
        <dbReference type="EMBL" id="MDA2803485.1"/>
    </source>
</evidence>
<dbReference type="Pfam" id="PF14542">
    <property type="entry name" value="Acetyltransf_CG"/>
    <property type="match status" value="1"/>
</dbReference>
<keyword evidence="4" id="KW-1185">Reference proteome</keyword>
<gene>
    <name evidence="3" type="ORF">O4U47_03100</name>
</gene>
<dbReference type="InterPro" id="IPR045057">
    <property type="entry name" value="Gcn5-rel_NAT"/>
</dbReference>
<dbReference type="Proteomes" id="UP001165685">
    <property type="component" value="Unassembled WGS sequence"/>
</dbReference>
<organism evidence="3 4">
    <name type="scientific">Nocardiopsis suaedae</name>
    <dbReference type="NCBI Taxonomy" id="3018444"/>
    <lineage>
        <taxon>Bacteria</taxon>
        <taxon>Bacillati</taxon>
        <taxon>Actinomycetota</taxon>
        <taxon>Actinomycetes</taxon>
        <taxon>Streptosporangiales</taxon>
        <taxon>Nocardiopsidaceae</taxon>
        <taxon>Nocardiopsis</taxon>
    </lineage>
</organism>
<dbReference type="InterPro" id="IPR031165">
    <property type="entry name" value="GNAT_YJDJ"/>
</dbReference>
<feature type="domain" description="N-acetyltransferase" evidence="2">
    <location>
        <begin position="9"/>
        <end position="98"/>
    </location>
</feature>
<proteinExistence type="predicted"/>
<dbReference type="PANTHER" id="PTHR31435">
    <property type="entry name" value="PROTEIN NATD1"/>
    <property type="match status" value="1"/>
</dbReference>
<evidence type="ECO:0000259" key="1">
    <source>
        <dbReference type="PROSITE" id="PS51186"/>
    </source>
</evidence>
<dbReference type="PROSITE" id="PS51186">
    <property type="entry name" value="GNAT"/>
    <property type="match status" value="1"/>
</dbReference>
<sequence length="107" mass="11848">MADVSPTVTDVPARRRYEARDAGAEGTVAGFAEYLLAGEMVVFTHTEVDPSYEGRGIGSALVRASLDDVRSRGMVVLPLCPFYKGWIQRHPEYEDLVYRRPPSSVTD</sequence>
<dbReference type="CDD" id="cd04301">
    <property type="entry name" value="NAT_SF"/>
    <property type="match status" value="1"/>
</dbReference>
<reference evidence="3" key="1">
    <citation type="submission" date="2023-01" db="EMBL/GenBank/DDBJ databases">
        <title>Draft genome sequence of Nocardiopsis sp. LSu2-4 isolated from halophytes.</title>
        <authorList>
            <person name="Duangmal K."/>
            <person name="Chantavorakit T."/>
        </authorList>
    </citation>
    <scope>NUCLEOTIDE SEQUENCE</scope>
    <source>
        <strain evidence="3">LSu2-4</strain>
    </source>
</reference>
<dbReference type="PROSITE" id="PS51729">
    <property type="entry name" value="GNAT_YJDJ"/>
    <property type="match status" value="1"/>
</dbReference>
<feature type="domain" description="N-acetyltransferase" evidence="1">
    <location>
        <begin position="1"/>
        <end position="103"/>
    </location>
</feature>
<protein>
    <submittedName>
        <fullName evidence="3">GNAT family N-acetyltransferase</fullName>
    </submittedName>
</protein>
<accession>A0ABT4TFJ2</accession>
<name>A0ABT4TFJ2_9ACTN</name>
<dbReference type="InterPro" id="IPR016181">
    <property type="entry name" value="Acyl_CoA_acyltransferase"/>
</dbReference>
<comment type="caution">
    <text evidence="3">The sequence shown here is derived from an EMBL/GenBank/DDBJ whole genome shotgun (WGS) entry which is preliminary data.</text>
</comment>
<dbReference type="InterPro" id="IPR000182">
    <property type="entry name" value="GNAT_dom"/>
</dbReference>
<dbReference type="SUPFAM" id="SSF55729">
    <property type="entry name" value="Acyl-CoA N-acyltransferases (Nat)"/>
    <property type="match status" value="1"/>
</dbReference>
<dbReference type="EMBL" id="JAQFWP010000003">
    <property type="protein sequence ID" value="MDA2803485.1"/>
    <property type="molecule type" value="Genomic_DNA"/>
</dbReference>
<dbReference type="RefSeq" id="WP_270675974.1">
    <property type="nucleotide sequence ID" value="NZ_JAQFWP010000003.1"/>
</dbReference>
<dbReference type="Gene3D" id="3.40.630.30">
    <property type="match status" value="1"/>
</dbReference>
<dbReference type="PANTHER" id="PTHR31435:SF10">
    <property type="entry name" value="BSR4717 PROTEIN"/>
    <property type="match status" value="1"/>
</dbReference>
<evidence type="ECO:0000259" key="2">
    <source>
        <dbReference type="PROSITE" id="PS51729"/>
    </source>
</evidence>